<evidence type="ECO:0000259" key="1">
    <source>
        <dbReference type="PROSITE" id="PS51154"/>
    </source>
</evidence>
<proteinExistence type="predicted"/>
<gene>
    <name evidence="2" type="ORF">FEF65_12930</name>
</gene>
<dbReference type="PROSITE" id="PS51154">
    <property type="entry name" value="MACRO"/>
    <property type="match status" value="1"/>
</dbReference>
<dbReference type="CDD" id="cd02908">
    <property type="entry name" value="Macro_OAADPr_deacetylase"/>
    <property type="match status" value="1"/>
</dbReference>
<dbReference type="Pfam" id="PF01661">
    <property type="entry name" value="Macro"/>
    <property type="match status" value="1"/>
</dbReference>
<dbReference type="Gene3D" id="3.40.220.10">
    <property type="entry name" value="Leucine Aminopeptidase, subunit E, domain 1"/>
    <property type="match status" value="1"/>
</dbReference>
<reference evidence="2 3" key="1">
    <citation type="journal article" date="2019" name="Appl. Environ. Microbiol.">
        <title>Environmental Evidence and Genomic Insight of Iron-oxidizing Bacteria Preference Towards More Corrosion Resistant Stainless Steel at Higher Salinities.</title>
        <authorList>
            <person name="Garrison C.E."/>
            <person name="Price K.A."/>
            <person name="Field E.K."/>
        </authorList>
    </citation>
    <scope>NUCLEOTIDE SEQUENCE [LARGE SCALE GENOMIC DNA]</scope>
    <source>
        <strain evidence="2 3">P3</strain>
    </source>
</reference>
<dbReference type="OrthoDB" id="6194521at2"/>
<dbReference type="SMART" id="SM00506">
    <property type="entry name" value="A1pp"/>
    <property type="match status" value="1"/>
</dbReference>
<organism evidence="2 3">
    <name type="scientific">Mariprofundus erugo</name>
    <dbReference type="NCBI Taxonomy" id="2528639"/>
    <lineage>
        <taxon>Bacteria</taxon>
        <taxon>Pseudomonadati</taxon>
        <taxon>Pseudomonadota</taxon>
        <taxon>Candidatius Mariprofundia</taxon>
        <taxon>Mariprofundales</taxon>
        <taxon>Mariprofundaceae</taxon>
        <taxon>Mariprofundus</taxon>
    </lineage>
</organism>
<dbReference type="NCBIfam" id="NF001664">
    <property type="entry name" value="PRK00431.1-6"/>
    <property type="match status" value="1"/>
</dbReference>
<dbReference type="InterPro" id="IPR002589">
    <property type="entry name" value="Macro_dom"/>
</dbReference>
<evidence type="ECO:0000313" key="2">
    <source>
        <dbReference type="EMBL" id="TLS65459.1"/>
    </source>
</evidence>
<dbReference type="AlphaFoldDB" id="A0A5R9GK63"/>
<protein>
    <submittedName>
        <fullName evidence="2">O-acetyl-ADP-ribose deacetylase</fullName>
    </submittedName>
</protein>
<dbReference type="RefSeq" id="WP_138240242.1">
    <property type="nucleotide sequence ID" value="NZ_VBRY01000017.1"/>
</dbReference>
<dbReference type="Proteomes" id="UP000306585">
    <property type="component" value="Unassembled WGS sequence"/>
</dbReference>
<sequence>MSDIRAIQCDITSLHVDAIVNAANATLLGGGGVDGAIHAAAGPGLLRACQQLGGCAAGEAKMTDGYDLPARFVIHTVGPVWRGGGEGEADTLVSCYHNSLRVAVERGIASIAFPAIATGVYGYPAQQAARIAIRECLDFLDQHGVPELVIFACFDAPMLKIYQALLGK</sequence>
<dbReference type="InterPro" id="IPR043472">
    <property type="entry name" value="Macro_dom-like"/>
</dbReference>
<dbReference type="EMBL" id="VBRY01000017">
    <property type="protein sequence ID" value="TLS65459.1"/>
    <property type="molecule type" value="Genomic_DNA"/>
</dbReference>
<evidence type="ECO:0000313" key="3">
    <source>
        <dbReference type="Proteomes" id="UP000306585"/>
    </source>
</evidence>
<comment type="caution">
    <text evidence="2">The sequence shown here is derived from an EMBL/GenBank/DDBJ whole genome shotgun (WGS) entry which is preliminary data.</text>
</comment>
<accession>A0A5R9GK63</accession>
<name>A0A5R9GK63_9PROT</name>
<feature type="domain" description="Macro" evidence="1">
    <location>
        <begin position="1"/>
        <end position="168"/>
    </location>
</feature>
<dbReference type="SUPFAM" id="SSF52949">
    <property type="entry name" value="Macro domain-like"/>
    <property type="match status" value="1"/>
</dbReference>
<dbReference type="PANTHER" id="PTHR11106">
    <property type="entry name" value="GANGLIOSIDE INDUCED DIFFERENTIATION ASSOCIATED PROTEIN 2-RELATED"/>
    <property type="match status" value="1"/>
</dbReference>
<dbReference type="GO" id="GO:0061463">
    <property type="term" value="F:O-acetyl-ADP-ribose deacetylase activity"/>
    <property type="evidence" value="ECO:0007669"/>
    <property type="project" value="TreeGrafter"/>
</dbReference>
<dbReference type="PANTHER" id="PTHR11106:SF27">
    <property type="entry name" value="MACRO DOMAIN-CONTAINING PROTEIN"/>
    <property type="match status" value="1"/>
</dbReference>
<keyword evidence="3" id="KW-1185">Reference proteome</keyword>